<keyword evidence="2" id="KW-1133">Transmembrane helix</keyword>
<evidence type="ECO:0000256" key="1">
    <source>
        <dbReference type="SAM" id="MobiDB-lite"/>
    </source>
</evidence>
<reference evidence="4" key="1">
    <citation type="journal article" date="2019" name="Nat. Commun.">
        <title>The genome of broomcorn millet.</title>
        <authorList>
            <person name="Zou C."/>
            <person name="Miki D."/>
            <person name="Li D."/>
            <person name="Tang Q."/>
            <person name="Xiao L."/>
            <person name="Rajput S."/>
            <person name="Deng P."/>
            <person name="Jia W."/>
            <person name="Huang R."/>
            <person name="Zhang M."/>
            <person name="Sun Y."/>
            <person name="Hu J."/>
            <person name="Fu X."/>
            <person name="Schnable P.S."/>
            <person name="Li F."/>
            <person name="Zhang H."/>
            <person name="Feng B."/>
            <person name="Zhu X."/>
            <person name="Liu R."/>
            <person name="Schnable J.C."/>
            <person name="Zhu J.-K."/>
            <person name="Zhang H."/>
        </authorList>
    </citation>
    <scope>NUCLEOTIDE SEQUENCE [LARGE SCALE GENOMIC DNA]</scope>
</reference>
<protein>
    <submittedName>
        <fullName evidence="3">Uncharacterized protein</fullName>
    </submittedName>
</protein>
<dbReference type="Pfam" id="PF03350">
    <property type="entry name" value="UPF0114"/>
    <property type="match status" value="1"/>
</dbReference>
<feature type="compositionally biased region" description="Polar residues" evidence="1">
    <location>
        <begin position="43"/>
        <end position="53"/>
    </location>
</feature>
<comment type="caution">
    <text evidence="3">The sequence shown here is derived from an EMBL/GenBank/DDBJ whole genome shotgun (WGS) entry which is preliminary data.</text>
</comment>
<keyword evidence="2" id="KW-0812">Transmembrane</keyword>
<feature type="transmembrane region" description="Helical" evidence="2">
    <location>
        <begin position="191"/>
        <end position="213"/>
    </location>
</feature>
<dbReference type="PANTHER" id="PTHR31721:SF4">
    <property type="entry name" value="OS06G0710300 PROTEIN"/>
    <property type="match status" value="1"/>
</dbReference>
<dbReference type="EMBL" id="PQIB02000018">
    <property type="protein sequence ID" value="RLM54964.1"/>
    <property type="molecule type" value="Genomic_DNA"/>
</dbReference>
<dbReference type="AlphaFoldDB" id="A0A3L6PFD5"/>
<feature type="region of interest" description="Disordered" evidence="1">
    <location>
        <begin position="343"/>
        <end position="369"/>
    </location>
</feature>
<dbReference type="InterPro" id="IPR005134">
    <property type="entry name" value="UPF0114"/>
</dbReference>
<gene>
    <name evidence="3" type="ORF">C2845_PM10G20970</name>
</gene>
<dbReference type="OrthoDB" id="2020089at2759"/>
<proteinExistence type="predicted"/>
<feature type="region of interest" description="Disordered" evidence="1">
    <location>
        <begin position="1"/>
        <end position="58"/>
    </location>
</feature>
<organism evidence="3 4">
    <name type="scientific">Panicum miliaceum</name>
    <name type="common">Proso millet</name>
    <name type="synonym">Broomcorn millet</name>
    <dbReference type="NCBI Taxonomy" id="4540"/>
    <lineage>
        <taxon>Eukaryota</taxon>
        <taxon>Viridiplantae</taxon>
        <taxon>Streptophyta</taxon>
        <taxon>Embryophyta</taxon>
        <taxon>Tracheophyta</taxon>
        <taxon>Spermatophyta</taxon>
        <taxon>Magnoliopsida</taxon>
        <taxon>Liliopsida</taxon>
        <taxon>Poales</taxon>
        <taxon>Poaceae</taxon>
        <taxon>PACMAD clade</taxon>
        <taxon>Panicoideae</taxon>
        <taxon>Panicodae</taxon>
        <taxon>Paniceae</taxon>
        <taxon>Panicinae</taxon>
        <taxon>Panicum</taxon>
        <taxon>Panicum sect. Panicum</taxon>
    </lineage>
</organism>
<sequence>MELSPSPSAGRGDARHGAEGCLPPRLLRPSANVDALPARNATPGPSTSASSGCSERGAPLVALSPAGRRLLNHPPAACGGEREQPATELLVSKRFGTLDHLATTMKPRPLVCVAAGGAGWAWRPRPRARSPGVSPKCSQAAAAAEGAVHSEHHPRRRGVRGVLFRQVGLPRTEHAWKLEERIEKVIYACRFMTFLGIGGLLAGSIPCFLKGWVYVMDAFVKYYLHGGGTVSVILMLVEAIDMFLIGTVMFVFGTGLYELFISNMDMSYGSNLFGLFSLPERPKWLVIQSVNDLKTKLGHVIVMVLLVGIFEKSMRLSAPTHARKLEVRAPIISVRPSCTGRSVLQAPATQADSTTPGHSPSIGHNSPPN</sequence>
<dbReference type="PANTHER" id="PTHR31721">
    <property type="entry name" value="OS06G0710300 PROTEIN"/>
    <property type="match status" value="1"/>
</dbReference>
<accession>A0A3L6PFD5</accession>
<evidence type="ECO:0000256" key="2">
    <source>
        <dbReference type="SAM" id="Phobius"/>
    </source>
</evidence>
<feature type="transmembrane region" description="Helical" evidence="2">
    <location>
        <begin position="233"/>
        <end position="257"/>
    </location>
</feature>
<evidence type="ECO:0000313" key="3">
    <source>
        <dbReference type="EMBL" id="RLM54964.1"/>
    </source>
</evidence>
<dbReference type="STRING" id="4540.A0A3L6PFD5"/>
<keyword evidence="4" id="KW-1185">Reference proteome</keyword>
<dbReference type="Proteomes" id="UP000275267">
    <property type="component" value="Unassembled WGS sequence"/>
</dbReference>
<evidence type="ECO:0000313" key="4">
    <source>
        <dbReference type="Proteomes" id="UP000275267"/>
    </source>
</evidence>
<keyword evidence="2" id="KW-0472">Membrane</keyword>
<name>A0A3L6PFD5_PANMI</name>